<comment type="similarity">
    <text evidence="2">Belongs to the DoxX family.</text>
</comment>
<dbReference type="PANTHER" id="PTHR33452:SF1">
    <property type="entry name" value="INNER MEMBRANE PROTEIN YPHA-RELATED"/>
    <property type="match status" value="1"/>
</dbReference>
<feature type="transmembrane region" description="Helical" evidence="7">
    <location>
        <begin position="74"/>
        <end position="96"/>
    </location>
</feature>
<organism evidence="8">
    <name type="scientific">Sheuella amnicola</name>
    <dbReference type="NCBI Taxonomy" id="2707330"/>
    <lineage>
        <taxon>Bacteria</taxon>
        <taxon>Pseudomonadati</taxon>
        <taxon>Pseudomonadota</taxon>
        <taxon>Betaproteobacteria</taxon>
        <taxon>Burkholderiales</taxon>
        <taxon>Alcaligenaceae</taxon>
        <taxon>Sheuella</taxon>
    </lineage>
</organism>
<proteinExistence type="inferred from homology"/>
<evidence type="ECO:0000256" key="2">
    <source>
        <dbReference type="ARBA" id="ARBA00006679"/>
    </source>
</evidence>
<feature type="transmembrane region" description="Helical" evidence="7">
    <location>
        <begin position="12"/>
        <end position="32"/>
    </location>
</feature>
<evidence type="ECO:0000256" key="5">
    <source>
        <dbReference type="ARBA" id="ARBA00022989"/>
    </source>
</evidence>
<keyword evidence="6 7" id="KW-0472">Membrane</keyword>
<dbReference type="Pfam" id="PF07681">
    <property type="entry name" value="DoxX"/>
    <property type="match status" value="1"/>
</dbReference>
<sequence>MHSQENIGKLILRLGLGILLLMHGLNKLIYGLDMVGNLVTNAGWPYFITYGVLIGEVLAPSLIILGVLTRASAILIAVNMAVGIYLVHMRDIFVIAKNGAWALELQGFYLISALAIAFLGAGSYSFAGSRGRFN</sequence>
<keyword evidence="5 7" id="KW-1133">Transmembrane helix</keyword>
<evidence type="ECO:0000256" key="1">
    <source>
        <dbReference type="ARBA" id="ARBA00004651"/>
    </source>
</evidence>
<evidence type="ECO:0000256" key="7">
    <source>
        <dbReference type="SAM" id="Phobius"/>
    </source>
</evidence>
<evidence type="ECO:0000256" key="6">
    <source>
        <dbReference type="ARBA" id="ARBA00023136"/>
    </source>
</evidence>
<dbReference type="GO" id="GO:0005886">
    <property type="term" value="C:plasma membrane"/>
    <property type="evidence" value="ECO:0007669"/>
    <property type="project" value="UniProtKB-SubCell"/>
</dbReference>
<keyword evidence="4 7" id="KW-0812">Transmembrane</keyword>
<accession>A0A6B2QXC2</accession>
<dbReference type="EMBL" id="JAAGRN010000001">
    <property type="protein sequence ID" value="NDY81924.1"/>
    <property type="molecule type" value="Genomic_DNA"/>
</dbReference>
<name>A0A6B2QXC2_9BURK</name>
<protein>
    <submittedName>
        <fullName evidence="8">DoxX family protein</fullName>
    </submittedName>
</protein>
<evidence type="ECO:0000256" key="4">
    <source>
        <dbReference type="ARBA" id="ARBA00022692"/>
    </source>
</evidence>
<comment type="subcellular location">
    <subcellularLocation>
        <location evidence="1">Cell membrane</location>
        <topology evidence="1">Multi-pass membrane protein</topology>
    </subcellularLocation>
</comment>
<evidence type="ECO:0000313" key="8">
    <source>
        <dbReference type="EMBL" id="NDY81924.1"/>
    </source>
</evidence>
<comment type="caution">
    <text evidence="8">The sequence shown here is derived from an EMBL/GenBank/DDBJ whole genome shotgun (WGS) entry which is preliminary data.</text>
</comment>
<reference evidence="8" key="1">
    <citation type="submission" date="2020-02" db="EMBL/GenBank/DDBJ databases">
        <authorList>
            <person name="Chen W.-M."/>
        </authorList>
    </citation>
    <scope>NUCLEOTIDE SEQUENCE</scope>
    <source>
        <strain evidence="8">NBD-18</strain>
    </source>
</reference>
<dbReference type="RefSeq" id="WP_163651213.1">
    <property type="nucleotide sequence ID" value="NZ_JAAGRN010000001.1"/>
</dbReference>
<feature type="transmembrane region" description="Helical" evidence="7">
    <location>
        <begin position="108"/>
        <end position="127"/>
    </location>
</feature>
<gene>
    <name evidence="8" type="ORF">G3I67_01650</name>
</gene>
<dbReference type="PANTHER" id="PTHR33452">
    <property type="entry name" value="OXIDOREDUCTASE CATD-RELATED"/>
    <property type="match status" value="1"/>
</dbReference>
<evidence type="ECO:0000256" key="3">
    <source>
        <dbReference type="ARBA" id="ARBA00022475"/>
    </source>
</evidence>
<feature type="transmembrane region" description="Helical" evidence="7">
    <location>
        <begin position="44"/>
        <end position="67"/>
    </location>
</feature>
<dbReference type="InterPro" id="IPR051907">
    <property type="entry name" value="DoxX-like_oxidoreductase"/>
</dbReference>
<dbReference type="AlphaFoldDB" id="A0A6B2QXC2"/>
<keyword evidence="3" id="KW-1003">Cell membrane</keyword>
<dbReference type="InterPro" id="IPR032808">
    <property type="entry name" value="DoxX"/>
</dbReference>